<reference evidence="3" key="2">
    <citation type="submission" date="2025-09" db="UniProtKB">
        <authorList>
            <consortium name="Ensembl"/>
        </authorList>
    </citation>
    <scope>IDENTIFICATION</scope>
</reference>
<keyword evidence="4" id="KW-1185">Reference proteome</keyword>
<dbReference type="InterPro" id="IPR010797">
    <property type="entry name" value="Pex26"/>
</dbReference>
<evidence type="ECO:0000256" key="1">
    <source>
        <dbReference type="SAM" id="MobiDB-lite"/>
    </source>
</evidence>
<evidence type="ECO:0008006" key="5">
    <source>
        <dbReference type="Google" id="ProtNLM"/>
    </source>
</evidence>
<dbReference type="PANTHER" id="PTHR16262">
    <property type="entry name" value="PEROXISOME ASSEMBLY PROTEIN 26"/>
    <property type="match status" value="1"/>
</dbReference>
<organism evidence="3 4">
    <name type="scientific">Gadus morhua</name>
    <name type="common">Atlantic cod</name>
    <dbReference type="NCBI Taxonomy" id="8049"/>
    <lineage>
        <taxon>Eukaryota</taxon>
        <taxon>Metazoa</taxon>
        <taxon>Chordata</taxon>
        <taxon>Craniata</taxon>
        <taxon>Vertebrata</taxon>
        <taxon>Euteleostomi</taxon>
        <taxon>Actinopterygii</taxon>
        <taxon>Neopterygii</taxon>
        <taxon>Teleostei</taxon>
        <taxon>Neoteleostei</taxon>
        <taxon>Acanthomorphata</taxon>
        <taxon>Zeiogadaria</taxon>
        <taxon>Gadariae</taxon>
        <taxon>Gadiformes</taxon>
        <taxon>Gadoidei</taxon>
        <taxon>Gadidae</taxon>
        <taxon>Gadus</taxon>
    </lineage>
</organism>
<keyword evidence="2" id="KW-0812">Transmembrane</keyword>
<feature type="region of interest" description="Disordered" evidence="1">
    <location>
        <begin position="1"/>
        <end position="38"/>
    </location>
</feature>
<dbReference type="AlphaFoldDB" id="A0A8C5F4I4"/>
<dbReference type="GO" id="GO:0051117">
    <property type="term" value="F:ATPase binding"/>
    <property type="evidence" value="ECO:0007669"/>
    <property type="project" value="TreeGrafter"/>
</dbReference>
<keyword evidence="2" id="KW-1133">Transmembrane helix</keyword>
<evidence type="ECO:0000256" key="2">
    <source>
        <dbReference type="SAM" id="Phobius"/>
    </source>
</evidence>
<gene>
    <name evidence="3" type="primary">pex26</name>
</gene>
<feature type="transmembrane region" description="Helical" evidence="2">
    <location>
        <begin position="288"/>
        <end position="313"/>
    </location>
</feature>
<protein>
    <recommendedName>
        <fullName evidence="5">Peroxisome assembly protein 26</fullName>
    </recommendedName>
</protein>
<feature type="region of interest" description="Disordered" evidence="1">
    <location>
        <begin position="228"/>
        <end position="255"/>
    </location>
</feature>
<dbReference type="GO" id="GO:0044877">
    <property type="term" value="F:protein-containing complex binding"/>
    <property type="evidence" value="ECO:0007669"/>
    <property type="project" value="InterPro"/>
</dbReference>
<evidence type="ECO:0000313" key="3">
    <source>
        <dbReference type="Ensembl" id="ENSGMOP00000003644.2"/>
    </source>
</evidence>
<name>A0A8C5F4I4_GADMO</name>
<dbReference type="GO" id="GO:0045046">
    <property type="term" value="P:protein import into peroxisome membrane"/>
    <property type="evidence" value="ECO:0007669"/>
    <property type="project" value="InterPro"/>
</dbReference>
<dbReference type="PANTHER" id="PTHR16262:SF2">
    <property type="entry name" value="PEROXISOME ASSEMBLY PROTEIN 26"/>
    <property type="match status" value="1"/>
</dbReference>
<dbReference type="RefSeq" id="XP_030198020.1">
    <property type="nucleotide sequence ID" value="XM_030342160.1"/>
</dbReference>
<accession>A0A8C5F4I4</accession>
<dbReference type="GeneID" id="115532385"/>
<dbReference type="Proteomes" id="UP000694546">
    <property type="component" value="Chromosome 19"/>
</dbReference>
<feature type="compositionally biased region" description="Polar residues" evidence="1">
    <location>
        <begin position="10"/>
        <end position="24"/>
    </location>
</feature>
<dbReference type="OMA" id="QTCERAW"/>
<dbReference type="GO" id="GO:0005778">
    <property type="term" value="C:peroxisomal membrane"/>
    <property type="evidence" value="ECO:0007669"/>
    <property type="project" value="InterPro"/>
</dbReference>
<dbReference type="Pfam" id="PF07163">
    <property type="entry name" value="Pex26"/>
    <property type="match status" value="1"/>
</dbReference>
<dbReference type="GeneTree" id="ENSGT00510000049725"/>
<evidence type="ECO:0000313" key="4">
    <source>
        <dbReference type="Proteomes" id="UP000694546"/>
    </source>
</evidence>
<dbReference type="Ensembl" id="ENSGMOT00000003754.2">
    <property type="protein sequence ID" value="ENSGMOP00000003644.2"/>
    <property type="gene ID" value="ENSGMOG00000003447.2"/>
</dbReference>
<reference evidence="3" key="1">
    <citation type="submission" date="2025-08" db="UniProtKB">
        <authorList>
            <consortium name="Ensembl"/>
        </authorList>
    </citation>
    <scope>IDENTIFICATION</scope>
</reference>
<dbReference type="GO" id="GO:0016558">
    <property type="term" value="P:protein import into peroxisome matrix"/>
    <property type="evidence" value="ECO:0007669"/>
    <property type="project" value="TreeGrafter"/>
</dbReference>
<sequence>MAEEAMRSDALTSPAEQRSCSAGGSQVPPRWVQSPSLGPGGTEVLRRWVQSPPMGSGGTQMGMELLDAAAEQFIVHRDFKTSFGLCEKGLALLEDNEQEHSRGAEVKEGLCILGVQALAELDQWPAALPWVLRQYERPEEIPAQIMQMCILLYSKVGQEAAVQEAAGAWLLCPVGAGPGPYRTVAELYLLCVLLPLGRTDDARRLVLGEVGGRAFSEDQRQLALEVVTEKEAQGQQTPDGSRRSPSPGVPVPASPPGGALMDKLRAMLRLLCRSLSLSRAGWVPLRRLFMALVIVYILVVRMNPALPSSYLWISKLIQLLKQMWSVMFKQHYSA</sequence>
<keyword evidence="2" id="KW-0472">Membrane</keyword>
<proteinExistence type="predicted"/>